<gene>
    <name evidence="2" type="ORF">PMI13_03955</name>
</gene>
<protein>
    <submittedName>
        <fullName evidence="2">Uncharacterized protein</fullName>
    </submittedName>
</protein>
<sequence length="173" mass="20357">MADTSIDYSQIQLKENIPLSEEELNRIAIQKRDFFKDTPGILLAAIIVIALIASFVLKDEFTNFKFYHYITGISILLVFYSFCYCIIWGIYKYSTKNWEKDIKDGKNKLTSIITYRHKTENDEYIITFAGRHKHEKIKLPVEKAYYDRYPKGTKVIVTYLKYSKVVLTLNENP</sequence>
<name>J2SR12_9FLAO</name>
<dbReference type="Proteomes" id="UP000007509">
    <property type="component" value="Unassembled WGS sequence"/>
</dbReference>
<evidence type="ECO:0000256" key="1">
    <source>
        <dbReference type="SAM" id="Phobius"/>
    </source>
</evidence>
<keyword evidence="3" id="KW-1185">Reference proteome</keyword>
<keyword evidence="1" id="KW-0812">Transmembrane</keyword>
<dbReference type="EMBL" id="AKJY01000111">
    <property type="protein sequence ID" value="EJL67997.1"/>
    <property type="molecule type" value="Genomic_DNA"/>
</dbReference>
<reference evidence="2 3" key="1">
    <citation type="journal article" date="2012" name="J. Bacteriol.">
        <title>Twenty-one genome sequences from Pseudomonas species and 19 genome sequences from diverse bacteria isolated from the rhizosphere and endosphere of Populus deltoides.</title>
        <authorList>
            <person name="Brown S.D."/>
            <person name="Utturkar S.M."/>
            <person name="Klingeman D.M."/>
            <person name="Johnson C.M."/>
            <person name="Martin S.L."/>
            <person name="Land M.L."/>
            <person name="Lu T.Y."/>
            <person name="Schadt C.W."/>
            <person name="Doktycz M.J."/>
            <person name="Pelletier D.A."/>
        </authorList>
    </citation>
    <scope>NUCLEOTIDE SEQUENCE [LARGE SCALE GENOMIC DNA]</scope>
    <source>
        <strain evidence="2 3">CF314</strain>
    </source>
</reference>
<proteinExistence type="predicted"/>
<comment type="caution">
    <text evidence="2">The sequence shown here is derived from an EMBL/GenBank/DDBJ whole genome shotgun (WGS) entry which is preliminary data.</text>
</comment>
<evidence type="ECO:0000313" key="3">
    <source>
        <dbReference type="Proteomes" id="UP000007509"/>
    </source>
</evidence>
<dbReference type="PATRIC" id="fig|1144316.3.peg.3958"/>
<dbReference type="OrthoDB" id="759771at2"/>
<dbReference type="RefSeq" id="WP_007846933.1">
    <property type="nucleotide sequence ID" value="NZ_AKJY01000111.1"/>
</dbReference>
<feature type="transmembrane region" description="Helical" evidence="1">
    <location>
        <begin position="69"/>
        <end position="91"/>
    </location>
</feature>
<evidence type="ECO:0000313" key="2">
    <source>
        <dbReference type="EMBL" id="EJL67997.1"/>
    </source>
</evidence>
<accession>J2SR12</accession>
<organism evidence="2 3">
    <name type="scientific">Chryseobacterium populi</name>
    <dbReference type="NCBI Taxonomy" id="1144316"/>
    <lineage>
        <taxon>Bacteria</taxon>
        <taxon>Pseudomonadati</taxon>
        <taxon>Bacteroidota</taxon>
        <taxon>Flavobacteriia</taxon>
        <taxon>Flavobacteriales</taxon>
        <taxon>Weeksellaceae</taxon>
        <taxon>Chryseobacterium group</taxon>
        <taxon>Chryseobacterium</taxon>
    </lineage>
</organism>
<feature type="transmembrane region" description="Helical" evidence="1">
    <location>
        <begin position="40"/>
        <end position="57"/>
    </location>
</feature>
<keyword evidence="1" id="KW-0472">Membrane</keyword>
<dbReference type="AlphaFoldDB" id="J2SR12"/>
<keyword evidence="1" id="KW-1133">Transmembrane helix</keyword>